<gene>
    <name evidence="1" type="ORF">ACFYKX_07695</name>
</gene>
<evidence type="ECO:0000313" key="2">
    <source>
        <dbReference type="Proteomes" id="UP001601059"/>
    </source>
</evidence>
<dbReference type="Proteomes" id="UP001601059">
    <property type="component" value="Unassembled WGS sequence"/>
</dbReference>
<dbReference type="EMBL" id="JBIACK010000002">
    <property type="protein sequence ID" value="MFE8700491.1"/>
    <property type="molecule type" value="Genomic_DNA"/>
</dbReference>
<keyword evidence="2" id="KW-1185">Reference proteome</keyword>
<dbReference type="RefSeq" id="WP_389359709.1">
    <property type="nucleotide sequence ID" value="NZ_JBIACK010000002.1"/>
</dbReference>
<name>A0ABW6K8F8_9BACI</name>
<sequence>MSEKLFNCHRISKRKDINKAELNDYLNDGWRLIKVTVGQNDKPYTVGLEEE</sequence>
<evidence type="ECO:0008006" key="3">
    <source>
        <dbReference type="Google" id="ProtNLM"/>
    </source>
</evidence>
<organism evidence="1 2">
    <name type="scientific">Cytobacillus spartinae</name>
    <dbReference type="NCBI Taxonomy" id="3299023"/>
    <lineage>
        <taxon>Bacteria</taxon>
        <taxon>Bacillati</taxon>
        <taxon>Bacillota</taxon>
        <taxon>Bacilli</taxon>
        <taxon>Bacillales</taxon>
        <taxon>Bacillaceae</taxon>
        <taxon>Cytobacillus</taxon>
    </lineage>
</organism>
<reference evidence="1 2" key="1">
    <citation type="submission" date="2024-08" db="EMBL/GenBank/DDBJ databases">
        <title>Two novel Cytobacillus novel species.</title>
        <authorList>
            <person name="Liu G."/>
        </authorList>
    </citation>
    <scope>NUCLEOTIDE SEQUENCE [LARGE SCALE GENOMIC DNA]</scope>
    <source>
        <strain evidence="1 2">FJAT-54145</strain>
    </source>
</reference>
<accession>A0ABW6K8F8</accession>
<evidence type="ECO:0000313" key="1">
    <source>
        <dbReference type="EMBL" id="MFE8700491.1"/>
    </source>
</evidence>
<proteinExistence type="predicted"/>
<comment type="caution">
    <text evidence="1">The sequence shown here is derived from an EMBL/GenBank/DDBJ whole genome shotgun (WGS) entry which is preliminary data.</text>
</comment>
<protein>
    <recommendedName>
        <fullName evidence="3">DUF4177 domain-containing protein</fullName>
    </recommendedName>
</protein>